<dbReference type="OrthoDB" id="9786661at2"/>
<dbReference type="SUPFAM" id="SSF51445">
    <property type="entry name" value="(Trans)glycosidases"/>
    <property type="match status" value="1"/>
</dbReference>
<dbReference type="GO" id="GO:0009254">
    <property type="term" value="P:peptidoglycan turnover"/>
    <property type="evidence" value="ECO:0007669"/>
    <property type="project" value="TreeGrafter"/>
</dbReference>
<evidence type="ECO:0000256" key="3">
    <source>
        <dbReference type="ARBA" id="ARBA00023295"/>
    </source>
</evidence>
<keyword evidence="2 5" id="KW-0378">Hydrolase</keyword>
<evidence type="ECO:0000313" key="6">
    <source>
        <dbReference type="Proteomes" id="UP000283709"/>
    </source>
</evidence>
<dbReference type="EMBL" id="MCAS01000067">
    <property type="protein sequence ID" value="RKF31474.1"/>
    <property type="molecule type" value="Genomic_DNA"/>
</dbReference>
<dbReference type="InterPro" id="IPR036962">
    <property type="entry name" value="Glyco_hydro_3_N_sf"/>
</dbReference>
<dbReference type="InterPro" id="IPR017853">
    <property type="entry name" value="GH"/>
</dbReference>
<organism evidence="5 6">
    <name type="scientific">Paraburkholderia fungorum</name>
    <dbReference type="NCBI Taxonomy" id="134537"/>
    <lineage>
        <taxon>Bacteria</taxon>
        <taxon>Pseudomonadati</taxon>
        <taxon>Pseudomonadota</taxon>
        <taxon>Betaproteobacteria</taxon>
        <taxon>Burkholderiales</taxon>
        <taxon>Burkholderiaceae</taxon>
        <taxon>Paraburkholderia</taxon>
    </lineage>
</organism>
<comment type="caution">
    <text evidence="5">The sequence shown here is derived from an EMBL/GenBank/DDBJ whole genome shotgun (WGS) entry which is preliminary data.</text>
</comment>
<dbReference type="PANTHER" id="PTHR30480:SF16">
    <property type="entry name" value="GLYCOSIDE HYDROLASE FAMILY 3 DOMAIN PROTEIN"/>
    <property type="match status" value="1"/>
</dbReference>
<gene>
    <name evidence="5" type="ORF">BCY88_11915</name>
</gene>
<feature type="domain" description="Glycoside hydrolase family 3 N-terminal" evidence="4">
    <location>
        <begin position="74"/>
        <end position="329"/>
    </location>
</feature>
<accession>A0A420FEW6</accession>
<dbReference type="Proteomes" id="UP000283709">
    <property type="component" value="Unassembled WGS sequence"/>
</dbReference>
<name>A0A420FEW6_9BURK</name>
<dbReference type="InterPro" id="IPR050226">
    <property type="entry name" value="NagZ_Beta-hexosaminidase"/>
</dbReference>
<dbReference type="RefSeq" id="WP_120348897.1">
    <property type="nucleotide sequence ID" value="NZ_MCAS01000067.1"/>
</dbReference>
<evidence type="ECO:0000259" key="4">
    <source>
        <dbReference type="Pfam" id="PF00933"/>
    </source>
</evidence>
<sequence length="351" mass="36553">MNDLIQDAHAVLLPAFGGLELDDVVLRYLDNGGVSILLGESRDEYVARAMSDARRASESAAQFDCITGLARRHAGGGVIVAVDQELGGIQRLHQLAPALPGFESARALSADEITRQSAEVAKAARSLGVNLFLSPIVDVVTGINPWLERRNLGVDPAEVSRIACAFVRGVQASGVAATAKHFPGHPVTELDPARHEAVVNATLDELMPGIGVFRDVIGAGVRAVMAGPALVPAVDAEEPSSTSPGTLSFLRGQLAFNGLVISDDLDAPGILRGRTVEAAAVASLVAGADLLLVSSQSGLEVIVRTIVEAVKSGALAHERLAEAAQRVRSLAQELEIGRDVGLNGNRGDQSL</sequence>
<dbReference type="AlphaFoldDB" id="A0A420FEW6"/>
<evidence type="ECO:0000256" key="2">
    <source>
        <dbReference type="ARBA" id="ARBA00022801"/>
    </source>
</evidence>
<proteinExistence type="inferred from homology"/>
<evidence type="ECO:0000256" key="1">
    <source>
        <dbReference type="ARBA" id="ARBA00005336"/>
    </source>
</evidence>
<dbReference type="GO" id="GO:0005975">
    <property type="term" value="P:carbohydrate metabolic process"/>
    <property type="evidence" value="ECO:0007669"/>
    <property type="project" value="InterPro"/>
</dbReference>
<dbReference type="GO" id="GO:0004553">
    <property type="term" value="F:hydrolase activity, hydrolyzing O-glycosyl compounds"/>
    <property type="evidence" value="ECO:0007669"/>
    <property type="project" value="InterPro"/>
</dbReference>
<evidence type="ECO:0000313" key="5">
    <source>
        <dbReference type="EMBL" id="RKF31474.1"/>
    </source>
</evidence>
<dbReference type="Pfam" id="PF00933">
    <property type="entry name" value="Glyco_hydro_3"/>
    <property type="match status" value="1"/>
</dbReference>
<reference evidence="5 6" key="1">
    <citation type="submission" date="2016-07" db="EMBL/GenBank/DDBJ databases">
        <title>Genome analysis of Burkholderia fungorum ES3-20.</title>
        <authorList>
            <person name="Xu D."/>
            <person name="Yao R."/>
            <person name="Zheng S."/>
        </authorList>
    </citation>
    <scope>NUCLEOTIDE SEQUENCE [LARGE SCALE GENOMIC DNA]</scope>
    <source>
        <strain evidence="5 6">ES3-20</strain>
    </source>
</reference>
<dbReference type="Gene3D" id="3.20.20.300">
    <property type="entry name" value="Glycoside hydrolase, family 3, N-terminal domain"/>
    <property type="match status" value="1"/>
</dbReference>
<protein>
    <submittedName>
        <fullName evidence="5">Glycoside hydrolase</fullName>
    </submittedName>
</protein>
<keyword evidence="3" id="KW-0326">Glycosidase</keyword>
<dbReference type="InterPro" id="IPR001764">
    <property type="entry name" value="Glyco_hydro_3_N"/>
</dbReference>
<dbReference type="PANTHER" id="PTHR30480">
    <property type="entry name" value="BETA-HEXOSAMINIDASE-RELATED"/>
    <property type="match status" value="1"/>
</dbReference>
<comment type="similarity">
    <text evidence="1">Belongs to the glycosyl hydrolase 3 family.</text>
</comment>